<sequence length="143" mass="16537">MQKKIVGRKEKISILDLELYDLDAKVDTGADSNALHCDHIEVDENNIVHFTLFDEVHEAYHGKRLQVPLHQLKRVKSSNGEIQKRPSIKVDVEFFGKKYRTVISLTDRSEMKFPMLIGRKFLEKRFLVDVSAQNLTQANEGKK</sequence>
<proteinExistence type="predicted"/>
<dbReference type="InterPro" id="IPR021109">
    <property type="entry name" value="Peptidase_aspartic_dom_sf"/>
</dbReference>
<dbReference type="SUPFAM" id="SSF50630">
    <property type="entry name" value="Acid proteases"/>
    <property type="match status" value="1"/>
</dbReference>
<gene>
    <name evidence="2" type="ORF">HELGO_WM20173</name>
</gene>
<dbReference type="Pfam" id="PF05618">
    <property type="entry name" value="Zn_protease"/>
    <property type="match status" value="1"/>
</dbReference>
<evidence type="ECO:0000313" key="2">
    <source>
        <dbReference type="EMBL" id="CAA6821808.1"/>
    </source>
</evidence>
<dbReference type="EMBL" id="CACVAZ010000146">
    <property type="protein sequence ID" value="CAA6821808.1"/>
    <property type="molecule type" value="Genomic_DNA"/>
</dbReference>
<dbReference type="PANTHER" id="PTHR38037:SF2">
    <property type="entry name" value="ATP-DEPENDENT ZINC PROTEASE DOMAIN-CONTAINING PROTEIN-RELATED"/>
    <property type="match status" value="1"/>
</dbReference>
<protein>
    <recommendedName>
        <fullName evidence="1">Retropepsin-like aspartic endopeptidase domain-containing protein</fullName>
    </recommendedName>
</protein>
<reference evidence="2" key="1">
    <citation type="submission" date="2020-01" db="EMBL/GenBank/DDBJ databases">
        <authorList>
            <person name="Meier V. D."/>
            <person name="Meier V D."/>
        </authorList>
    </citation>
    <scope>NUCLEOTIDE SEQUENCE</scope>
    <source>
        <strain evidence="2">HLG_WM_MAG_02</strain>
    </source>
</reference>
<evidence type="ECO:0000259" key="1">
    <source>
        <dbReference type="Pfam" id="PF05618"/>
    </source>
</evidence>
<dbReference type="InterPro" id="IPR008503">
    <property type="entry name" value="Asp_endopeptidase"/>
</dbReference>
<organism evidence="2">
    <name type="scientific">uncultured Sulfurovum sp</name>
    <dbReference type="NCBI Taxonomy" id="269237"/>
    <lineage>
        <taxon>Bacteria</taxon>
        <taxon>Pseudomonadati</taxon>
        <taxon>Campylobacterota</taxon>
        <taxon>Epsilonproteobacteria</taxon>
        <taxon>Campylobacterales</taxon>
        <taxon>Sulfurovaceae</taxon>
        <taxon>Sulfurovum</taxon>
        <taxon>environmental samples</taxon>
    </lineage>
</organism>
<feature type="domain" description="Retropepsin-like aspartic endopeptidase" evidence="1">
    <location>
        <begin position="5"/>
        <end position="135"/>
    </location>
</feature>
<dbReference type="AlphaFoldDB" id="A0A6S6U0M3"/>
<name>A0A6S6U0M3_9BACT</name>
<dbReference type="Gene3D" id="2.40.70.10">
    <property type="entry name" value="Acid Proteases"/>
    <property type="match status" value="1"/>
</dbReference>
<accession>A0A6S6U0M3</accession>
<dbReference type="PANTHER" id="PTHR38037">
    <property type="entry name" value="ZN_PROTEASE DOMAIN-CONTAINING PROTEIN"/>
    <property type="match status" value="1"/>
</dbReference>